<organism evidence="2 3">
    <name type="scientific">Agrocybe chaxingu</name>
    <dbReference type="NCBI Taxonomy" id="84603"/>
    <lineage>
        <taxon>Eukaryota</taxon>
        <taxon>Fungi</taxon>
        <taxon>Dikarya</taxon>
        <taxon>Basidiomycota</taxon>
        <taxon>Agaricomycotina</taxon>
        <taxon>Agaricomycetes</taxon>
        <taxon>Agaricomycetidae</taxon>
        <taxon>Agaricales</taxon>
        <taxon>Agaricineae</taxon>
        <taxon>Strophariaceae</taxon>
        <taxon>Agrocybe</taxon>
    </lineage>
</organism>
<evidence type="ECO:0000313" key="2">
    <source>
        <dbReference type="EMBL" id="KAJ3498802.1"/>
    </source>
</evidence>
<keyword evidence="3" id="KW-1185">Reference proteome</keyword>
<protein>
    <submittedName>
        <fullName evidence="2">Uncharacterized protein</fullName>
    </submittedName>
</protein>
<comment type="caution">
    <text evidence="2">The sequence shown here is derived from an EMBL/GenBank/DDBJ whole genome shotgun (WGS) entry which is preliminary data.</text>
</comment>
<name>A0A9W8JUN0_9AGAR</name>
<dbReference type="EMBL" id="JANKHO010001777">
    <property type="protein sequence ID" value="KAJ3498802.1"/>
    <property type="molecule type" value="Genomic_DNA"/>
</dbReference>
<dbReference type="AlphaFoldDB" id="A0A9W8JUN0"/>
<evidence type="ECO:0000313" key="3">
    <source>
        <dbReference type="Proteomes" id="UP001148786"/>
    </source>
</evidence>
<dbReference type="Proteomes" id="UP001148786">
    <property type="component" value="Unassembled WGS sequence"/>
</dbReference>
<evidence type="ECO:0000256" key="1">
    <source>
        <dbReference type="SAM" id="MobiDB-lite"/>
    </source>
</evidence>
<gene>
    <name evidence="2" type="ORF">NLJ89_g10172</name>
</gene>
<sequence length="235" mass="26521">MARHREYPHELTFPPILTLAMSRAHFFGQTFTLSPFSHFTPPPVSILPLTLLPFLYHHNHPIRSSPPSYLMFDVVLPLPPPPSTPATSPRFTVGKRRSPSVSNAFTSTCPREPRDLGIRVKFMLDTSWGRRWSFTRFGWNTSDAKCSEFKIQNIVGSCDVKFLIRFEGFGRLTATDSSAAMKLRHVGGSHNGRWALPKAAELMFVYRDRDPRNSLSVSSVLGAVVYSPTLSRERS</sequence>
<proteinExistence type="predicted"/>
<feature type="region of interest" description="Disordered" evidence="1">
    <location>
        <begin position="84"/>
        <end position="106"/>
    </location>
</feature>
<accession>A0A9W8JUN0</accession>
<reference evidence="2" key="1">
    <citation type="submission" date="2022-07" db="EMBL/GenBank/DDBJ databases">
        <title>Genome Sequence of Agrocybe chaxingu.</title>
        <authorList>
            <person name="Buettner E."/>
        </authorList>
    </citation>
    <scope>NUCLEOTIDE SEQUENCE</scope>
    <source>
        <strain evidence="2">MP-N11</strain>
    </source>
</reference>